<accession>A0ABY5S4J1</accession>
<proteinExistence type="predicted"/>
<keyword evidence="2" id="KW-1185">Reference proteome</keyword>
<gene>
    <name evidence="1" type="ORF">L1F29_24710</name>
</gene>
<reference evidence="1" key="1">
    <citation type="submission" date="2022-01" db="EMBL/GenBank/DDBJ databases">
        <title>Paenibacillus spongiae sp. nov., isolated from marine sponge.</title>
        <authorList>
            <person name="Li Z."/>
            <person name="Zhang M."/>
        </authorList>
    </citation>
    <scope>NUCLEOTIDE SEQUENCE</scope>
    <source>
        <strain evidence="1">PHS-Z3</strain>
    </source>
</reference>
<evidence type="ECO:0000313" key="1">
    <source>
        <dbReference type="EMBL" id="UVI28624.1"/>
    </source>
</evidence>
<dbReference type="Proteomes" id="UP001057877">
    <property type="component" value="Chromosome"/>
</dbReference>
<protein>
    <recommendedName>
        <fullName evidence="3">NodB homology domain-containing protein</fullName>
    </recommendedName>
</protein>
<dbReference type="SUPFAM" id="SSF88713">
    <property type="entry name" value="Glycoside hydrolase/deacetylase"/>
    <property type="match status" value="1"/>
</dbReference>
<dbReference type="InterPro" id="IPR011330">
    <property type="entry name" value="Glyco_hydro/deAcase_b/a-brl"/>
</dbReference>
<organism evidence="1 2">
    <name type="scientific">Paenibacillus spongiae</name>
    <dbReference type="NCBI Taxonomy" id="2909671"/>
    <lineage>
        <taxon>Bacteria</taxon>
        <taxon>Bacillati</taxon>
        <taxon>Bacillota</taxon>
        <taxon>Bacilli</taxon>
        <taxon>Bacillales</taxon>
        <taxon>Paenibacillaceae</taxon>
        <taxon>Paenibacillus</taxon>
    </lineage>
</organism>
<sequence length="189" mass="22761">MALLEWMLGVRSSYFFQIRNDAYNLFSERSIRTVREIHKMGHHIGLHVHLGMLESLNQMEDYILHDVELMEKMIKIPIDRFSYHRPTREALQLKLKIKGLINTYDDLFFEFRESDWADLKIKYIADSRHQWKYGYPDEDTIIKHPKIQLLTHPDEWTINGYDSESNFQILQHEKKAAFRTTIKSECDHY</sequence>
<evidence type="ECO:0008006" key="3">
    <source>
        <dbReference type="Google" id="ProtNLM"/>
    </source>
</evidence>
<dbReference type="RefSeq" id="WP_258384712.1">
    <property type="nucleotide sequence ID" value="NZ_CP091430.1"/>
</dbReference>
<dbReference type="EMBL" id="CP091430">
    <property type="protein sequence ID" value="UVI28624.1"/>
    <property type="molecule type" value="Genomic_DNA"/>
</dbReference>
<name>A0ABY5S4J1_9BACL</name>
<evidence type="ECO:0000313" key="2">
    <source>
        <dbReference type="Proteomes" id="UP001057877"/>
    </source>
</evidence>